<keyword evidence="1" id="KW-0812">Transmembrane</keyword>
<name>A0A437KN39_9FLAO</name>
<dbReference type="RefSeq" id="WP_128197036.1">
    <property type="nucleotide sequence ID" value="NZ_SACJ01000012.1"/>
</dbReference>
<dbReference type="AlphaFoldDB" id="A0A437KN39"/>
<dbReference type="EMBL" id="SACJ01000012">
    <property type="protein sequence ID" value="RVT72789.1"/>
    <property type="molecule type" value="Genomic_DNA"/>
</dbReference>
<evidence type="ECO:0000256" key="1">
    <source>
        <dbReference type="SAM" id="Phobius"/>
    </source>
</evidence>
<keyword evidence="1" id="KW-0472">Membrane</keyword>
<protein>
    <recommendedName>
        <fullName evidence="4">VWA domain-containing protein</fullName>
    </recommendedName>
</protein>
<organism evidence="2 3">
    <name type="scientific">Flavobacterium sufflavum</name>
    <dbReference type="NCBI Taxonomy" id="1921138"/>
    <lineage>
        <taxon>Bacteria</taxon>
        <taxon>Pseudomonadati</taxon>
        <taxon>Bacteroidota</taxon>
        <taxon>Flavobacteriia</taxon>
        <taxon>Flavobacteriales</taxon>
        <taxon>Flavobacteriaceae</taxon>
        <taxon>Flavobacterium</taxon>
    </lineage>
</organism>
<dbReference type="Proteomes" id="UP000285211">
    <property type="component" value="Unassembled WGS sequence"/>
</dbReference>
<dbReference type="OrthoDB" id="9763076at2"/>
<dbReference type="PANTHER" id="PTHR37947">
    <property type="entry name" value="BLL2462 PROTEIN"/>
    <property type="match status" value="1"/>
</dbReference>
<dbReference type="PANTHER" id="PTHR37947:SF1">
    <property type="entry name" value="BLL2462 PROTEIN"/>
    <property type="match status" value="1"/>
</dbReference>
<evidence type="ECO:0000313" key="3">
    <source>
        <dbReference type="Proteomes" id="UP000285211"/>
    </source>
</evidence>
<proteinExistence type="predicted"/>
<reference evidence="2 3" key="1">
    <citation type="submission" date="2019-01" db="EMBL/GenBank/DDBJ databases">
        <authorList>
            <person name="Chen W.-M."/>
        </authorList>
    </citation>
    <scope>NUCLEOTIDE SEQUENCE [LARGE SCALE GENOMIC DNA]</scope>
    <source>
        <strain evidence="2 3">BBQ-12</strain>
    </source>
</reference>
<feature type="transmembrane region" description="Helical" evidence="1">
    <location>
        <begin position="6"/>
        <end position="24"/>
    </location>
</feature>
<keyword evidence="3" id="KW-1185">Reference proteome</keyword>
<feature type="transmembrane region" description="Helical" evidence="1">
    <location>
        <begin position="36"/>
        <end position="58"/>
    </location>
</feature>
<keyword evidence="1" id="KW-1133">Transmembrane helix</keyword>
<evidence type="ECO:0000313" key="2">
    <source>
        <dbReference type="EMBL" id="RVT72789.1"/>
    </source>
</evidence>
<evidence type="ECO:0008006" key="4">
    <source>
        <dbReference type="Google" id="ProtNLM"/>
    </source>
</evidence>
<sequence length="675" mass="76875">MTTNTILLLLLSLLIAVGLSYFQYYYKAKNKLKINLFLAFLRFLSIFGILLLLVNPIITTNNTEIIKPPLAVVVDNSSSISFLKVEKTASELYLKLKNNKELNEKFNIQSYQFDSEFSLLEKLNFKGSQTNLDVAAKDLKAINKNSLFPTVLISDGNQTSGNDYVYSFDASNKVFPIVLGDTTTVFDLKINQLNVNKYAFLKNKFPVEVFLQYSGTKNTAANFQISQGNSVLSKQKVSFSAAKNTAVISLLLPANKIGTQLYKASLVSNEKEKNSYNNHKNFAVEIIDQKTNVAIISSINHPDIAALKRAIESNAQRKATVVNPKQVNELRDYNVLVFYQPTSEFKSVFDANKSARINSFFITGTHTDFEFLNQQQSNLEFKMTSQKEDYLAEYNLQFNLFAIDNIGFENFPPLQNPYGKIKVNGNTSVLLSSKIRNIDIQAPLLAFSENQGNRLAFLLGENSWKWRLESHITNESFEKYDVFIDKIIQFLATNNAKKSLVVNHESFYNSGDAIEITAQYFNKNYEFDEKAHLTIALVNSKTKQTKNYDLLKGNNAYKVNLDGLAAGNYQFTVKELNSNAAYSSHFEILDFDIEKQFVNPDLDRLNQLATLTQGKVYYPNQIDTLIQSLLADENYKTIEKNNIKRSPLIDWKWLLVFICSFFAIEWFVRKYNGLL</sequence>
<gene>
    <name evidence="2" type="ORF">EOD40_15365</name>
</gene>
<accession>A0A437KN39</accession>
<comment type="caution">
    <text evidence="2">The sequence shown here is derived from an EMBL/GenBank/DDBJ whole genome shotgun (WGS) entry which is preliminary data.</text>
</comment>